<evidence type="ECO:0000313" key="10">
    <source>
        <dbReference type="EMBL" id="CAB4843416.1"/>
    </source>
</evidence>
<dbReference type="Pfam" id="PF00625">
    <property type="entry name" value="Guanylate_kin"/>
    <property type="match status" value="1"/>
</dbReference>
<dbReference type="InterPro" id="IPR017665">
    <property type="entry name" value="Guanylate_kinase"/>
</dbReference>
<keyword evidence="6" id="KW-0067">ATP-binding</keyword>
<dbReference type="HAMAP" id="MF_00328">
    <property type="entry name" value="Guanylate_kinase"/>
    <property type="match status" value="1"/>
</dbReference>
<evidence type="ECO:0000259" key="7">
    <source>
        <dbReference type="PROSITE" id="PS50052"/>
    </source>
</evidence>
<reference evidence="9" key="1">
    <citation type="submission" date="2020-05" db="EMBL/GenBank/DDBJ databases">
        <authorList>
            <person name="Chiriac C."/>
            <person name="Salcher M."/>
            <person name="Ghai R."/>
            <person name="Kavagutti S V."/>
        </authorList>
    </citation>
    <scope>NUCLEOTIDE SEQUENCE</scope>
</reference>
<dbReference type="Gene3D" id="3.30.63.10">
    <property type="entry name" value="Guanylate Kinase phosphate binding domain"/>
    <property type="match status" value="1"/>
</dbReference>
<dbReference type="GO" id="GO:0005829">
    <property type="term" value="C:cytosol"/>
    <property type="evidence" value="ECO:0007669"/>
    <property type="project" value="TreeGrafter"/>
</dbReference>
<dbReference type="Gene3D" id="3.40.50.300">
    <property type="entry name" value="P-loop containing nucleotide triphosphate hydrolases"/>
    <property type="match status" value="1"/>
</dbReference>
<dbReference type="InterPro" id="IPR008144">
    <property type="entry name" value="Guanylate_kin-like_dom"/>
</dbReference>
<evidence type="ECO:0000256" key="6">
    <source>
        <dbReference type="ARBA" id="ARBA00022840"/>
    </source>
</evidence>
<dbReference type="EMBL" id="CAFBAA010000019">
    <property type="protein sequence ID" value="CAB4843416.1"/>
    <property type="molecule type" value="Genomic_DNA"/>
</dbReference>
<dbReference type="GO" id="GO:0004385">
    <property type="term" value="F:GMP kinase activity"/>
    <property type="evidence" value="ECO:0007669"/>
    <property type="project" value="UniProtKB-EC"/>
</dbReference>
<evidence type="ECO:0000313" key="8">
    <source>
        <dbReference type="EMBL" id="CAB4668916.1"/>
    </source>
</evidence>
<dbReference type="SMART" id="SM00072">
    <property type="entry name" value="GuKc"/>
    <property type="match status" value="1"/>
</dbReference>
<dbReference type="GO" id="GO:0005524">
    <property type="term" value="F:ATP binding"/>
    <property type="evidence" value="ECO:0007669"/>
    <property type="project" value="UniProtKB-KW"/>
</dbReference>
<dbReference type="SUPFAM" id="SSF52540">
    <property type="entry name" value="P-loop containing nucleoside triphosphate hydrolases"/>
    <property type="match status" value="1"/>
</dbReference>
<evidence type="ECO:0000256" key="4">
    <source>
        <dbReference type="ARBA" id="ARBA00022741"/>
    </source>
</evidence>
<keyword evidence="5" id="KW-0418">Kinase</keyword>
<dbReference type="EMBL" id="CAEZXB010000003">
    <property type="protein sequence ID" value="CAB4668916.1"/>
    <property type="molecule type" value="Genomic_DNA"/>
</dbReference>
<dbReference type="EC" id="2.7.4.8" evidence="2"/>
<dbReference type="EMBL" id="CAEZXN010000002">
    <property type="protein sequence ID" value="CAB4684564.1"/>
    <property type="molecule type" value="Genomic_DNA"/>
</dbReference>
<dbReference type="InterPro" id="IPR027417">
    <property type="entry name" value="P-loop_NTPase"/>
</dbReference>
<dbReference type="PANTHER" id="PTHR23117">
    <property type="entry name" value="GUANYLATE KINASE-RELATED"/>
    <property type="match status" value="1"/>
</dbReference>
<evidence type="ECO:0000256" key="1">
    <source>
        <dbReference type="ARBA" id="ARBA00005790"/>
    </source>
</evidence>
<dbReference type="InterPro" id="IPR008145">
    <property type="entry name" value="GK/Ca_channel_bsu"/>
</dbReference>
<proteinExistence type="inferred from homology"/>
<name>A0A6J6NIE9_9ZZZZ</name>
<evidence type="ECO:0000313" key="9">
    <source>
        <dbReference type="EMBL" id="CAB4684564.1"/>
    </source>
</evidence>
<dbReference type="PANTHER" id="PTHR23117:SF13">
    <property type="entry name" value="GUANYLATE KINASE"/>
    <property type="match status" value="1"/>
</dbReference>
<dbReference type="CDD" id="cd00071">
    <property type="entry name" value="GMPK"/>
    <property type="match status" value="1"/>
</dbReference>
<dbReference type="InterPro" id="IPR020590">
    <property type="entry name" value="Guanylate_kinase_CS"/>
</dbReference>
<evidence type="ECO:0000256" key="3">
    <source>
        <dbReference type="ARBA" id="ARBA00022679"/>
    </source>
</evidence>
<accession>A0A6J6NIE9</accession>
<evidence type="ECO:0000256" key="2">
    <source>
        <dbReference type="ARBA" id="ARBA00012961"/>
    </source>
</evidence>
<dbReference type="PROSITE" id="PS50052">
    <property type="entry name" value="GUANYLATE_KINASE_2"/>
    <property type="match status" value="1"/>
</dbReference>
<dbReference type="FunFam" id="3.30.63.10:FF:000002">
    <property type="entry name" value="Guanylate kinase 1"/>
    <property type="match status" value="1"/>
</dbReference>
<keyword evidence="3" id="KW-0808">Transferase</keyword>
<keyword evidence="4" id="KW-0547">Nucleotide-binding</keyword>
<organism evidence="9">
    <name type="scientific">freshwater metagenome</name>
    <dbReference type="NCBI Taxonomy" id="449393"/>
    <lineage>
        <taxon>unclassified sequences</taxon>
        <taxon>metagenomes</taxon>
        <taxon>ecological metagenomes</taxon>
    </lineage>
</organism>
<dbReference type="PROSITE" id="PS00856">
    <property type="entry name" value="GUANYLATE_KINASE_1"/>
    <property type="match status" value="1"/>
</dbReference>
<sequence length="179" mass="19784">MLSGPSGVGKSTVVRHLRDFPTDWPGLWLSVSATTRSPRAGEVDGTHYSFLSDAQFDQEIYRGAFLEWANFAGYRYGTPRDSVARELSAGRDVLLEIDLQGARQVRASGIEATLVFLAPPSWEELVRRLTGRGTEDEGVIERRLAHAREELAAQEEFDHLIVNSEVKEVVSALVALAQS</sequence>
<dbReference type="AlphaFoldDB" id="A0A6J6NIE9"/>
<evidence type="ECO:0000256" key="5">
    <source>
        <dbReference type="ARBA" id="ARBA00022777"/>
    </source>
</evidence>
<gene>
    <name evidence="8" type="ORF">UFOPK2342_00311</name>
    <name evidence="9" type="ORF">UFOPK2423_00179</name>
    <name evidence="10" type="ORF">UFOPK3266_00880</name>
</gene>
<protein>
    <recommendedName>
        <fullName evidence="2">guanylate kinase</fullName>
        <ecNumber evidence="2">2.7.4.8</ecNumber>
    </recommendedName>
</protein>
<comment type="similarity">
    <text evidence="1">Belongs to the guanylate kinase family.</text>
</comment>
<dbReference type="NCBIfam" id="TIGR03263">
    <property type="entry name" value="guanyl_kin"/>
    <property type="match status" value="1"/>
</dbReference>
<feature type="domain" description="Guanylate kinase-like" evidence="7">
    <location>
        <begin position="1"/>
        <end position="178"/>
    </location>
</feature>